<dbReference type="PANTHER" id="PTHR32134:SF92">
    <property type="entry name" value="FNIP REPEAT-CONTAINING PROTEIN"/>
    <property type="match status" value="1"/>
</dbReference>
<name>F4Q613_CACFS</name>
<dbReference type="Proteomes" id="UP000007797">
    <property type="component" value="Unassembled WGS sequence"/>
</dbReference>
<dbReference type="STRING" id="1054147.F4Q613"/>
<dbReference type="KEGG" id="dfa:DFA_08417"/>
<dbReference type="EMBL" id="GL883021">
    <property type="protein sequence ID" value="EGG17422.1"/>
    <property type="molecule type" value="Genomic_DNA"/>
</dbReference>
<reference evidence="3" key="1">
    <citation type="journal article" date="2011" name="Genome Res.">
        <title>Phylogeny-wide analysis of social amoeba genomes highlights ancient origins for complex intercellular communication.</title>
        <authorList>
            <person name="Heidel A.J."/>
            <person name="Lawal H.M."/>
            <person name="Felder M."/>
            <person name="Schilde C."/>
            <person name="Helps N.R."/>
            <person name="Tunggal B."/>
            <person name="Rivero F."/>
            <person name="John U."/>
            <person name="Schleicher M."/>
            <person name="Eichinger L."/>
            <person name="Platzer M."/>
            <person name="Noegel A.A."/>
            <person name="Schaap P."/>
            <person name="Gloeckner G."/>
        </authorList>
    </citation>
    <scope>NUCLEOTIDE SEQUENCE [LARGE SCALE GENOMIC DNA]</scope>
    <source>
        <strain evidence="3">SH3</strain>
    </source>
</reference>
<dbReference type="SUPFAM" id="SSF52058">
    <property type="entry name" value="L domain-like"/>
    <property type="match status" value="1"/>
</dbReference>
<accession>F4Q613</accession>
<dbReference type="PANTHER" id="PTHR32134">
    <property type="entry name" value="FNIP REPEAT-CONTAINING PROTEIN"/>
    <property type="match status" value="1"/>
</dbReference>
<protein>
    <recommendedName>
        <fullName evidence="4">FNIP repeat-containing protein</fullName>
    </recommendedName>
</protein>
<dbReference type="OrthoDB" id="2958217at2759"/>
<keyword evidence="1" id="KW-0732">Signal</keyword>
<dbReference type="InterPro" id="IPR051251">
    <property type="entry name" value="STK_FNIP-Repeat"/>
</dbReference>
<dbReference type="RefSeq" id="XP_004355906.1">
    <property type="nucleotide sequence ID" value="XM_004355853.1"/>
</dbReference>
<dbReference type="InterPro" id="IPR032675">
    <property type="entry name" value="LRR_dom_sf"/>
</dbReference>
<feature type="chain" id="PRO_5003313711" description="FNIP repeat-containing protein" evidence="1">
    <location>
        <begin position="22"/>
        <end position="665"/>
    </location>
</feature>
<sequence length="665" mass="75626">MTSLLQLSNILLLHIISDVDNNGDIVCLLLTCKKLYSNSGLRRSIQFKGIEAITDDGYTSRQFIATATRFKLNSFKDILENSISNHQRMPSFLFDRLNYSKWIQQRITLDRVDKSSIKTVLANYAHTYAYQMLIDSLSSIPSIETLLINHQNDTNLSLDSISRLPNLQRLLVRAEYFKLGPHTTLKSLTLDIENSYNLIGLGLDKFVSLTELTFKSYFAIGIEPGLLPSSLTFLSLKLKDDLPPRNTFLSLTSLVTLIIDLDKGALEGDLGEQFIDLESLINLKTLTLTDNNDPEEEPMFIIKVSVPPCLSTLTHLSTSVQLEPRCTMPLLERLNVRQCLLIDEKISILSCQSIKKLVIHDCFNPMPSNFIIPSTVKRLEIYKYIEESILGRVVLPPSLTSLSLLGDYYEPVKIPDSIVKLKQTGQDESLVLLPQQLKKLVWEQDCHRTKMTNPSSYPPNIETLNFISIKGDFTIDNIPPSIKYLSMSVSRTKNATNGPQTFSISSRLSSTITSQQQPWLPHNTTHLTCGLWERYQSVGGSFKLDEVINHTNVRYLTIIISSTPFQFSIQRLDPNNNNVLVLETQTLQGGIITQQRKSINSTQQQQYHHHQYESIYLHFDVDLYDPFKLYWSFQGKKVVFPTTTKTTTKIRRRQSKCIGISNTDT</sequence>
<dbReference type="GeneID" id="14868876"/>
<evidence type="ECO:0008006" key="4">
    <source>
        <dbReference type="Google" id="ProtNLM"/>
    </source>
</evidence>
<dbReference type="AlphaFoldDB" id="F4Q613"/>
<feature type="signal peptide" evidence="1">
    <location>
        <begin position="1"/>
        <end position="21"/>
    </location>
</feature>
<gene>
    <name evidence="2" type="ORF">DFA_08417</name>
</gene>
<evidence type="ECO:0000313" key="2">
    <source>
        <dbReference type="EMBL" id="EGG17422.1"/>
    </source>
</evidence>
<organism evidence="2 3">
    <name type="scientific">Cavenderia fasciculata</name>
    <name type="common">Slime mold</name>
    <name type="synonym">Dictyostelium fasciculatum</name>
    <dbReference type="NCBI Taxonomy" id="261658"/>
    <lineage>
        <taxon>Eukaryota</taxon>
        <taxon>Amoebozoa</taxon>
        <taxon>Evosea</taxon>
        <taxon>Eumycetozoa</taxon>
        <taxon>Dictyostelia</taxon>
        <taxon>Acytosteliales</taxon>
        <taxon>Cavenderiaceae</taxon>
        <taxon>Cavenderia</taxon>
    </lineage>
</organism>
<evidence type="ECO:0000313" key="3">
    <source>
        <dbReference type="Proteomes" id="UP000007797"/>
    </source>
</evidence>
<dbReference type="Gene3D" id="3.80.10.10">
    <property type="entry name" value="Ribonuclease Inhibitor"/>
    <property type="match status" value="1"/>
</dbReference>
<keyword evidence="3" id="KW-1185">Reference proteome</keyword>
<proteinExistence type="predicted"/>
<evidence type="ECO:0000256" key="1">
    <source>
        <dbReference type="SAM" id="SignalP"/>
    </source>
</evidence>